<gene>
    <name evidence="18" type="ORF">H9L42_03065</name>
</gene>
<evidence type="ECO:0000259" key="17">
    <source>
        <dbReference type="PROSITE" id="PS51217"/>
    </source>
</evidence>
<dbReference type="Pfam" id="PF13361">
    <property type="entry name" value="UvrD_C"/>
    <property type="match status" value="1"/>
</dbReference>
<keyword evidence="6 15" id="KW-0347">Helicase</keyword>
<evidence type="ECO:0000313" key="18">
    <source>
        <dbReference type="EMBL" id="MBC6678805.1"/>
    </source>
</evidence>
<dbReference type="GO" id="GO:0009314">
    <property type="term" value="P:response to radiation"/>
    <property type="evidence" value="ECO:0007669"/>
    <property type="project" value="UniProtKB-ARBA"/>
</dbReference>
<proteinExistence type="inferred from homology"/>
<comment type="catalytic activity">
    <reaction evidence="11">
        <text>Couples ATP hydrolysis with the unwinding of duplex DNA by translocating in the 3'-5' direction.</text>
        <dbReference type="EC" id="5.6.2.4"/>
    </reaction>
</comment>
<dbReference type="InterPro" id="IPR014017">
    <property type="entry name" value="DNA_helicase_UvrD-like_C"/>
</dbReference>
<evidence type="ECO:0000313" key="19">
    <source>
        <dbReference type="Proteomes" id="UP000602647"/>
    </source>
</evidence>
<evidence type="ECO:0000256" key="3">
    <source>
        <dbReference type="ARBA" id="ARBA00022741"/>
    </source>
</evidence>
<dbReference type="GO" id="GO:0043138">
    <property type="term" value="F:3'-5' DNA helicase activity"/>
    <property type="evidence" value="ECO:0007669"/>
    <property type="project" value="UniProtKB-EC"/>
</dbReference>
<dbReference type="InterPro" id="IPR014016">
    <property type="entry name" value="UvrD-like_ATP-bd"/>
</dbReference>
<evidence type="ECO:0000256" key="5">
    <source>
        <dbReference type="ARBA" id="ARBA00022801"/>
    </source>
</evidence>
<dbReference type="GO" id="GO:0033202">
    <property type="term" value="C:DNA helicase complex"/>
    <property type="evidence" value="ECO:0007669"/>
    <property type="project" value="TreeGrafter"/>
</dbReference>
<dbReference type="PANTHER" id="PTHR11070:SF2">
    <property type="entry name" value="ATP-DEPENDENT DNA HELICASE SRS2"/>
    <property type="match status" value="1"/>
</dbReference>
<dbReference type="Gene3D" id="3.40.50.300">
    <property type="entry name" value="P-loop containing nucleotide triphosphate hydrolases"/>
    <property type="match status" value="2"/>
</dbReference>
<evidence type="ECO:0000256" key="14">
    <source>
        <dbReference type="ARBA" id="ARBA00048988"/>
    </source>
</evidence>
<dbReference type="PROSITE" id="PS51198">
    <property type="entry name" value="UVRD_HELICASE_ATP_BIND"/>
    <property type="match status" value="1"/>
</dbReference>
<evidence type="ECO:0000256" key="12">
    <source>
        <dbReference type="ARBA" id="ARBA00034808"/>
    </source>
</evidence>
<dbReference type="GO" id="GO:0003677">
    <property type="term" value="F:DNA binding"/>
    <property type="evidence" value="ECO:0007669"/>
    <property type="project" value="UniProtKB-KW"/>
</dbReference>
<evidence type="ECO:0000256" key="1">
    <source>
        <dbReference type="ARBA" id="ARBA00009922"/>
    </source>
</evidence>
<dbReference type="CDD" id="cd18807">
    <property type="entry name" value="SF1_C_UvrD"/>
    <property type="match status" value="1"/>
</dbReference>
<accession>A0A923SPW3</accession>
<dbReference type="EC" id="5.6.2.4" evidence="12"/>
<dbReference type="GO" id="GO:0016787">
    <property type="term" value="F:hydrolase activity"/>
    <property type="evidence" value="ECO:0007669"/>
    <property type="project" value="UniProtKB-UniRule"/>
</dbReference>
<dbReference type="Pfam" id="PF00580">
    <property type="entry name" value="UvrD-helicase"/>
    <property type="match status" value="1"/>
</dbReference>
<dbReference type="AlphaFoldDB" id="A0A923SPW3"/>
<organism evidence="18 19">
    <name type="scientific">Zhenpiania hominis</name>
    <dbReference type="NCBI Taxonomy" id="2763644"/>
    <lineage>
        <taxon>Bacteria</taxon>
        <taxon>Bacillati</taxon>
        <taxon>Bacillota</taxon>
        <taxon>Clostridia</taxon>
        <taxon>Peptostreptococcales</taxon>
        <taxon>Anaerovoracaceae</taxon>
        <taxon>Zhenpiania</taxon>
    </lineage>
</organism>
<dbReference type="PROSITE" id="PS51217">
    <property type="entry name" value="UVRD_HELICASE_CTER"/>
    <property type="match status" value="1"/>
</dbReference>
<feature type="domain" description="UvrD-like helicase ATP-binding" evidence="16">
    <location>
        <begin position="5"/>
        <end position="284"/>
    </location>
</feature>
<keyword evidence="10" id="KW-0413">Isomerase</keyword>
<keyword evidence="9" id="KW-0234">DNA repair</keyword>
<keyword evidence="8" id="KW-0238">DNA-binding</keyword>
<name>A0A923SPW3_9FIRM</name>
<dbReference type="PANTHER" id="PTHR11070">
    <property type="entry name" value="UVRD / RECB / PCRA DNA HELICASE FAMILY MEMBER"/>
    <property type="match status" value="1"/>
</dbReference>
<dbReference type="Proteomes" id="UP000602647">
    <property type="component" value="Unassembled WGS sequence"/>
</dbReference>
<keyword evidence="5 15" id="KW-0378">Hydrolase</keyword>
<protein>
    <recommendedName>
        <fullName evidence="2">ATP-dependent DNA helicase PcrA</fullName>
        <ecNumber evidence="12">5.6.2.4</ecNumber>
    </recommendedName>
    <alternativeName>
        <fullName evidence="13">DNA 3'-5' helicase PcrA</fullName>
    </alternativeName>
</protein>
<comment type="similarity">
    <text evidence="1">Belongs to the helicase family. UvrD subfamily.</text>
</comment>
<dbReference type="CDD" id="cd17932">
    <property type="entry name" value="DEXQc_UvrD"/>
    <property type="match status" value="1"/>
</dbReference>
<evidence type="ECO:0000256" key="6">
    <source>
        <dbReference type="ARBA" id="ARBA00022806"/>
    </source>
</evidence>
<evidence type="ECO:0000259" key="16">
    <source>
        <dbReference type="PROSITE" id="PS51198"/>
    </source>
</evidence>
<comment type="catalytic activity">
    <reaction evidence="14">
        <text>ATP + H2O = ADP + phosphate + H(+)</text>
        <dbReference type="Rhea" id="RHEA:13065"/>
        <dbReference type="ChEBI" id="CHEBI:15377"/>
        <dbReference type="ChEBI" id="CHEBI:15378"/>
        <dbReference type="ChEBI" id="CHEBI:30616"/>
        <dbReference type="ChEBI" id="CHEBI:43474"/>
        <dbReference type="ChEBI" id="CHEBI:456216"/>
        <dbReference type="EC" id="5.6.2.4"/>
    </reaction>
</comment>
<dbReference type="FunFam" id="3.40.50.300:FF:001201">
    <property type="entry name" value="ATP-dependent DNA helicase UvrD2"/>
    <property type="match status" value="1"/>
</dbReference>
<dbReference type="GO" id="GO:0005524">
    <property type="term" value="F:ATP binding"/>
    <property type="evidence" value="ECO:0007669"/>
    <property type="project" value="UniProtKB-UniRule"/>
</dbReference>
<sequence length="740" mass="84953">MNYLDHLNPQQREAALHTEGPLLILAGAGSGKTSTMTHRIAYLIKEKGVSPYRILAVTFTNKAAGEMRERVEALIGSGINMWILTFHSACLRILRKHAGLLGYDTDFAVYDPADQKAAMKSIVKELNLDDKRYTPAYFLSVISDCKEKALGPDDYLRAYGEDPKTKIVHQVYRDYEKLLKKNNAMDFDDLLLNTVRVFQKDEAALLEYQQRFEYIMVDEYQDTNFIQYTFVKMLAEKNGNICVVGDDDQCIYQWRGADIRNILEFEKDFKDAKIIKLEQNYRSTGNILAAAHSVIEKNYGRKDKKLWTEKEPGSKITYYRADDERDEARYVAQEIDRLKTKDRRYSDFAILYRTNAQSRTFEEALSRRDIPYRVLGGLRYYDRKEVKDIVSYMRLVQNPSDDLALLRIINEPKRGVGAKTVDKLQALAGVRGESLFQTLTDEEVVGSLSAKAAAGLRQMVETIQEYSREQENLRVSDIYDGLLVQTGYLKALEDQNTLEAEGRIENLMEFKSVIYNYEKDDGQLSLSDFMERIALLSEVDNHDENENAVVLMTMHSAKGLEFPFVFLPGMEDGLFPGWRAFDREDGLEEERRLCYVGMTRAKERLWLTSASMRTLYGKTDFTRESQFLREMDKKLLDGDAVFEKKKDSRTPISLDGYRGAKPANPFEQLKYVKRQVKERRETGAEAFQPGEEVVHPKFGRGVVEKTDGKIIQVSFRDGSLKKLAAGIAPLSRYIPEEGKE</sequence>
<evidence type="ECO:0000256" key="8">
    <source>
        <dbReference type="ARBA" id="ARBA00023125"/>
    </source>
</evidence>
<dbReference type="InterPro" id="IPR000212">
    <property type="entry name" value="DNA_helicase_UvrD/REP"/>
</dbReference>
<evidence type="ECO:0000256" key="2">
    <source>
        <dbReference type="ARBA" id="ARBA00014807"/>
    </source>
</evidence>
<evidence type="ECO:0000256" key="15">
    <source>
        <dbReference type="PROSITE-ProRule" id="PRU00560"/>
    </source>
</evidence>
<dbReference type="EMBL" id="JACRYT010000002">
    <property type="protein sequence ID" value="MBC6678805.1"/>
    <property type="molecule type" value="Genomic_DNA"/>
</dbReference>
<evidence type="ECO:0000256" key="10">
    <source>
        <dbReference type="ARBA" id="ARBA00023235"/>
    </source>
</evidence>
<evidence type="ECO:0000256" key="13">
    <source>
        <dbReference type="ARBA" id="ARBA00034900"/>
    </source>
</evidence>
<dbReference type="GO" id="GO:0000725">
    <property type="term" value="P:recombinational repair"/>
    <property type="evidence" value="ECO:0007669"/>
    <property type="project" value="TreeGrafter"/>
</dbReference>
<keyword evidence="7 15" id="KW-0067">ATP-binding</keyword>
<keyword evidence="3 15" id="KW-0547">Nucleotide-binding</keyword>
<dbReference type="Gene3D" id="1.10.10.160">
    <property type="match status" value="1"/>
</dbReference>
<keyword evidence="4" id="KW-0227">DNA damage</keyword>
<evidence type="ECO:0000256" key="4">
    <source>
        <dbReference type="ARBA" id="ARBA00022763"/>
    </source>
</evidence>
<dbReference type="GO" id="GO:0005829">
    <property type="term" value="C:cytosol"/>
    <property type="evidence" value="ECO:0007669"/>
    <property type="project" value="TreeGrafter"/>
</dbReference>
<dbReference type="FunFam" id="1.10.10.160:FF:000001">
    <property type="entry name" value="ATP-dependent DNA helicase"/>
    <property type="match status" value="1"/>
</dbReference>
<dbReference type="Gene3D" id="1.10.486.10">
    <property type="entry name" value="PCRA, domain 4"/>
    <property type="match status" value="1"/>
</dbReference>
<dbReference type="FunFam" id="1.10.486.10:FF:000003">
    <property type="entry name" value="ATP-dependent DNA helicase"/>
    <property type="match status" value="1"/>
</dbReference>
<evidence type="ECO:0000256" key="11">
    <source>
        <dbReference type="ARBA" id="ARBA00034617"/>
    </source>
</evidence>
<dbReference type="RefSeq" id="WP_187301982.1">
    <property type="nucleotide sequence ID" value="NZ_JACRYT010000002.1"/>
</dbReference>
<evidence type="ECO:0000256" key="7">
    <source>
        <dbReference type="ARBA" id="ARBA00022840"/>
    </source>
</evidence>
<dbReference type="InterPro" id="IPR013986">
    <property type="entry name" value="DExx_box_DNA_helicase_dom_sf"/>
</dbReference>
<feature type="domain" description="UvrD-like helicase C-terminal" evidence="17">
    <location>
        <begin position="285"/>
        <end position="559"/>
    </location>
</feature>
<comment type="caution">
    <text evidence="18">The sequence shown here is derived from an EMBL/GenBank/DDBJ whole genome shotgun (WGS) entry which is preliminary data.</text>
</comment>
<evidence type="ECO:0000256" key="9">
    <source>
        <dbReference type="ARBA" id="ARBA00023204"/>
    </source>
</evidence>
<dbReference type="InterPro" id="IPR027417">
    <property type="entry name" value="P-loop_NTPase"/>
</dbReference>
<feature type="binding site" evidence="15">
    <location>
        <begin position="26"/>
        <end position="33"/>
    </location>
    <ligand>
        <name>ATP</name>
        <dbReference type="ChEBI" id="CHEBI:30616"/>
    </ligand>
</feature>
<reference evidence="18" key="1">
    <citation type="submission" date="2020-08" db="EMBL/GenBank/DDBJ databases">
        <title>Genome public.</title>
        <authorList>
            <person name="Liu C."/>
            <person name="Sun Q."/>
        </authorList>
    </citation>
    <scope>NUCLEOTIDE SEQUENCE</scope>
    <source>
        <strain evidence="18">BX12</strain>
    </source>
</reference>
<dbReference type="SUPFAM" id="SSF52540">
    <property type="entry name" value="P-loop containing nucleoside triphosphate hydrolases"/>
    <property type="match status" value="1"/>
</dbReference>
<keyword evidence="19" id="KW-1185">Reference proteome</keyword>